<gene>
    <name evidence="2" type="ORF">SEVIR_2G389940v2</name>
</gene>
<dbReference type="AlphaFoldDB" id="A0A4U6WCX7"/>
<dbReference type="EMBL" id="CM016553">
    <property type="protein sequence ID" value="TKW35667.1"/>
    <property type="molecule type" value="Genomic_DNA"/>
</dbReference>
<dbReference type="Gramene" id="TKW35667">
    <property type="protein sequence ID" value="TKW35667"/>
    <property type="gene ID" value="SEVIR_2G389940v2"/>
</dbReference>
<evidence type="ECO:0000256" key="1">
    <source>
        <dbReference type="SAM" id="MobiDB-lite"/>
    </source>
</evidence>
<feature type="region of interest" description="Disordered" evidence="1">
    <location>
        <begin position="33"/>
        <end position="63"/>
    </location>
</feature>
<organism evidence="2 3">
    <name type="scientific">Setaria viridis</name>
    <name type="common">Green bristlegrass</name>
    <name type="synonym">Setaria italica subsp. viridis</name>
    <dbReference type="NCBI Taxonomy" id="4556"/>
    <lineage>
        <taxon>Eukaryota</taxon>
        <taxon>Viridiplantae</taxon>
        <taxon>Streptophyta</taxon>
        <taxon>Embryophyta</taxon>
        <taxon>Tracheophyta</taxon>
        <taxon>Spermatophyta</taxon>
        <taxon>Magnoliopsida</taxon>
        <taxon>Liliopsida</taxon>
        <taxon>Poales</taxon>
        <taxon>Poaceae</taxon>
        <taxon>PACMAD clade</taxon>
        <taxon>Panicoideae</taxon>
        <taxon>Panicodae</taxon>
        <taxon>Paniceae</taxon>
        <taxon>Cenchrinae</taxon>
        <taxon>Setaria</taxon>
    </lineage>
</organism>
<evidence type="ECO:0000313" key="3">
    <source>
        <dbReference type="Proteomes" id="UP000298652"/>
    </source>
</evidence>
<evidence type="ECO:0000313" key="2">
    <source>
        <dbReference type="EMBL" id="TKW35667.1"/>
    </source>
</evidence>
<sequence>MSCRSPRCRNTPPCRSTPPSLRCLSIPPCRRCQSMSCHRRPRDTTRCQTPSHDRPASSLPQYQ</sequence>
<keyword evidence="3" id="KW-1185">Reference proteome</keyword>
<reference evidence="2" key="1">
    <citation type="submission" date="2019-03" db="EMBL/GenBank/DDBJ databases">
        <title>WGS assembly of Setaria viridis.</title>
        <authorList>
            <person name="Huang P."/>
            <person name="Jenkins J."/>
            <person name="Grimwood J."/>
            <person name="Barry K."/>
            <person name="Healey A."/>
            <person name="Mamidi S."/>
            <person name="Sreedasyam A."/>
            <person name="Shu S."/>
            <person name="Feldman M."/>
            <person name="Wu J."/>
            <person name="Yu Y."/>
            <person name="Chen C."/>
            <person name="Johnson J."/>
            <person name="Rokhsar D."/>
            <person name="Baxter I."/>
            <person name="Schmutz J."/>
            <person name="Brutnell T."/>
            <person name="Kellogg E."/>
        </authorList>
    </citation>
    <scope>NUCLEOTIDE SEQUENCE [LARGE SCALE GENOMIC DNA]</scope>
</reference>
<protein>
    <submittedName>
        <fullName evidence="2">Uncharacterized protein</fullName>
    </submittedName>
</protein>
<proteinExistence type="predicted"/>
<dbReference type="Proteomes" id="UP000298652">
    <property type="component" value="Chromosome 2"/>
</dbReference>
<name>A0A4U6WCX7_SETVI</name>
<accession>A0A4U6WCX7</accession>